<keyword evidence="4" id="KW-0804">Transcription</keyword>
<dbReference type="InterPro" id="IPR050624">
    <property type="entry name" value="HTH-type_Tx_Regulator"/>
</dbReference>
<evidence type="ECO:0000313" key="8">
    <source>
        <dbReference type="Proteomes" id="UP000078386"/>
    </source>
</evidence>
<keyword evidence="3 5" id="KW-0238">DNA-binding</keyword>
<feature type="DNA-binding region" description="H-T-H motif" evidence="5">
    <location>
        <begin position="33"/>
        <end position="52"/>
    </location>
</feature>
<name>A0A1B7K6T7_9ENTR</name>
<dbReference type="NCBIfam" id="NF007430">
    <property type="entry name" value="PRK09975.1"/>
    <property type="match status" value="1"/>
</dbReference>
<evidence type="ECO:0000256" key="2">
    <source>
        <dbReference type="ARBA" id="ARBA00023015"/>
    </source>
</evidence>
<dbReference type="InterPro" id="IPR009057">
    <property type="entry name" value="Homeodomain-like_sf"/>
</dbReference>
<protein>
    <submittedName>
        <fullName evidence="7">TetR family transcriptional repressor</fullName>
    </submittedName>
</protein>
<keyword evidence="8" id="KW-1185">Reference proteome</keyword>
<dbReference type="PROSITE" id="PS01081">
    <property type="entry name" value="HTH_TETR_1"/>
    <property type="match status" value="1"/>
</dbReference>
<dbReference type="SUPFAM" id="SSF48498">
    <property type="entry name" value="Tetracyclin repressor-like, C-terminal domain"/>
    <property type="match status" value="1"/>
</dbReference>
<dbReference type="FunFam" id="1.10.357.10:FF:000003">
    <property type="entry name" value="HTH-type transcriptional regulator AcrR"/>
    <property type="match status" value="1"/>
</dbReference>
<dbReference type="GO" id="GO:0003700">
    <property type="term" value="F:DNA-binding transcription factor activity"/>
    <property type="evidence" value="ECO:0007669"/>
    <property type="project" value="UniProtKB-ARBA"/>
</dbReference>
<evidence type="ECO:0000259" key="6">
    <source>
        <dbReference type="PROSITE" id="PS50977"/>
    </source>
</evidence>
<evidence type="ECO:0000256" key="4">
    <source>
        <dbReference type="ARBA" id="ARBA00023163"/>
    </source>
</evidence>
<keyword evidence="2" id="KW-0805">Transcription regulation</keyword>
<reference evidence="7 8" key="1">
    <citation type="submission" date="2016-04" db="EMBL/GenBank/DDBJ databases">
        <title>ATOL: Assembling a taxonomically balanced genome-scale reconstruction of the evolutionary history of the Enterobacteriaceae.</title>
        <authorList>
            <person name="Plunkett G.III."/>
            <person name="Neeno-Eckwall E.C."/>
            <person name="Glasner J.D."/>
            <person name="Perna N.T."/>
        </authorList>
    </citation>
    <scope>NUCLEOTIDE SEQUENCE [LARGE SCALE GENOMIC DNA]</scope>
    <source>
        <strain evidence="7 8">ATCC 51603</strain>
    </source>
</reference>
<dbReference type="SUPFAM" id="SSF46689">
    <property type="entry name" value="Homeodomain-like"/>
    <property type="match status" value="1"/>
</dbReference>
<dbReference type="InterPro" id="IPR036271">
    <property type="entry name" value="Tet_transcr_reg_TetR-rel_C_sf"/>
</dbReference>
<dbReference type="InterPro" id="IPR013572">
    <property type="entry name" value="Tscrpt_reg_MAATS_C"/>
</dbReference>
<sequence length="217" mass="24894">MARKTKEEALKTRQMLLDAAIEQFALRGVSNTTLTDIADAAGVTRGAVYWHFSSKSELFNAMWQEQLPLRDLIHHKLKQIECGNPLLDLRNKFVLGLQYIAETPRQRALMQILYHKCEFNSDMMSEYEIRKKIGFGYDTVRDILQGCVRNQILPKDTNIEIILIVLYSAFSGLIKNWLMAPQQFDLYQQAPLLVDNLMSAVCAQSLWSTRPALVVNQ</sequence>
<organism evidence="7 8">
    <name type="scientific">Kluyvera georgiana ATCC 51603</name>
    <dbReference type="NCBI Taxonomy" id="1354264"/>
    <lineage>
        <taxon>Bacteria</taxon>
        <taxon>Pseudomonadati</taxon>
        <taxon>Pseudomonadota</taxon>
        <taxon>Gammaproteobacteria</taxon>
        <taxon>Enterobacterales</taxon>
        <taxon>Enterobacteriaceae</taxon>
        <taxon>Kluyvera</taxon>
    </lineage>
</organism>
<accession>A0A1B7K6T7</accession>
<evidence type="ECO:0000256" key="3">
    <source>
        <dbReference type="ARBA" id="ARBA00023125"/>
    </source>
</evidence>
<dbReference type="GO" id="GO:0003677">
    <property type="term" value="F:DNA binding"/>
    <property type="evidence" value="ECO:0007669"/>
    <property type="project" value="UniProtKB-UniRule"/>
</dbReference>
<dbReference type="InterPro" id="IPR001647">
    <property type="entry name" value="HTH_TetR"/>
</dbReference>
<dbReference type="PANTHER" id="PTHR43479:SF11">
    <property type="entry name" value="ACREF_ENVCD OPERON REPRESSOR-RELATED"/>
    <property type="match status" value="1"/>
</dbReference>
<dbReference type="Gene3D" id="1.10.357.10">
    <property type="entry name" value="Tetracycline Repressor, domain 2"/>
    <property type="match status" value="1"/>
</dbReference>
<dbReference type="Pfam" id="PF08361">
    <property type="entry name" value="TetR_C_2"/>
    <property type="match status" value="1"/>
</dbReference>
<dbReference type="RefSeq" id="WP_064541700.1">
    <property type="nucleotide sequence ID" value="NZ_LXEU01000014.1"/>
</dbReference>
<dbReference type="PROSITE" id="PS50977">
    <property type="entry name" value="HTH_TETR_2"/>
    <property type="match status" value="1"/>
</dbReference>
<evidence type="ECO:0000313" key="7">
    <source>
        <dbReference type="EMBL" id="OAT55833.1"/>
    </source>
</evidence>
<proteinExistence type="predicted"/>
<dbReference type="EMBL" id="LXEU01000014">
    <property type="protein sequence ID" value="OAT55833.1"/>
    <property type="molecule type" value="Genomic_DNA"/>
</dbReference>
<dbReference type="PRINTS" id="PR00455">
    <property type="entry name" value="HTHTETR"/>
</dbReference>
<keyword evidence="1" id="KW-0678">Repressor</keyword>
<dbReference type="PATRIC" id="fig|1354264.4.peg.588"/>
<gene>
    <name evidence="7" type="ORF">M989_00562</name>
</gene>
<dbReference type="InterPro" id="IPR023772">
    <property type="entry name" value="DNA-bd_HTH_TetR-type_CS"/>
</dbReference>
<comment type="caution">
    <text evidence="7">The sequence shown here is derived from an EMBL/GenBank/DDBJ whole genome shotgun (WGS) entry which is preliminary data.</text>
</comment>
<dbReference type="GO" id="GO:0045892">
    <property type="term" value="P:negative regulation of DNA-templated transcription"/>
    <property type="evidence" value="ECO:0007669"/>
    <property type="project" value="UniProtKB-ARBA"/>
</dbReference>
<dbReference type="Proteomes" id="UP000078386">
    <property type="component" value="Unassembled WGS sequence"/>
</dbReference>
<dbReference type="AlphaFoldDB" id="A0A1B7K6T7"/>
<evidence type="ECO:0000256" key="1">
    <source>
        <dbReference type="ARBA" id="ARBA00022491"/>
    </source>
</evidence>
<dbReference type="Pfam" id="PF00440">
    <property type="entry name" value="TetR_N"/>
    <property type="match status" value="1"/>
</dbReference>
<dbReference type="PANTHER" id="PTHR43479">
    <property type="entry name" value="ACREF/ENVCD OPERON REPRESSOR-RELATED"/>
    <property type="match status" value="1"/>
</dbReference>
<evidence type="ECO:0000256" key="5">
    <source>
        <dbReference type="PROSITE-ProRule" id="PRU00335"/>
    </source>
</evidence>
<feature type="domain" description="HTH tetR-type" evidence="6">
    <location>
        <begin position="10"/>
        <end position="70"/>
    </location>
</feature>
<dbReference type="GO" id="GO:0009410">
    <property type="term" value="P:response to xenobiotic stimulus"/>
    <property type="evidence" value="ECO:0007669"/>
    <property type="project" value="UniProtKB-ARBA"/>
</dbReference>